<dbReference type="EMBL" id="JBHTBE010000002">
    <property type="protein sequence ID" value="MFC7269089.1"/>
    <property type="molecule type" value="Genomic_DNA"/>
</dbReference>
<gene>
    <name evidence="3" type="ORF">ACFQRL_08985</name>
</gene>
<dbReference type="Gene3D" id="1.10.260.40">
    <property type="entry name" value="lambda repressor-like DNA-binding domains"/>
    <property type="match status" value="1"/>
</dbReference>
<organism evidence="3 4">
    <name type="scientific">Microbacterium fluvii</name>
    <dbReference type="NCBI Taxonomy" id="415215"/>
    <lineage>
        <taxon>Bacteria</taxon>
        <taxon>Bacillati</taxon>
        <taxon>Actinomycetota</taxon>
        <taxon>Actinomycetes</taxon>
        <taxon>Micrococcales</taxon>
        <taxon>Microbacteriaceae</taxon>
        <taxon>Microbacterium</taxon>
    </lineage>
</organism>
<dbReference type="Gene3D" id="2.60.120.10">
    <property type="entry name" value="Jelly Rolls"/>
    <property type="match status" value="1"/>
</dbReference>
<dbReference type="SMART" id="SM00530">
    <property type="entry name" value="HTH_XRE"/>
    <property type="match status" value="1"/>
</dbReference>
<accession>A0ABW2HH26</accession>
<dbReference type="Pfam" id="PF01381">
    <property type="entry name" value="HTH_3"/>
    <property type="match status" value="1"/>
</dbReference>
<evidence type="ECO:0000256" key="1">
    <source>
        <dbReference type="ARBA" id="ARBA00023125"/>
    </source>
</evidence>
<dbReference type="PANTHER" id="PTHR46797">
    <property type="entry name" value="HTH-TYPE TRANSCRIPTIONAL REGULATOR"/>
    <property type="match status" value="1"/>
</dbReference>
<dbReference type="PROSITE" id="PS50943">
    <property type="entry name" value="HTH_CROC1"/>
    <property type="match status" value="1"/>
</dbReference>
<dbReference type="CDD" id="cd00093">
    <property type="entry name" value="HTH_XRE"/>
    <property type="match status" value="1"/>
</dbReference>
<proteinExistence type="predicted"/>
<dbReference type="InterPro" id="IPR010982">
    <property type="entry name" value="Lambda_DNA-bd_dom_sf"/>
</dbReference>
<dbReference type="InterPro" id="IPR001387">
    <property type="entry name" value="Cro/C1-type_HTH"/>
</dbReference>
<dbReference type="PANTHER" id="PTHR46797:SF1">
    <property type="entry name" value="METHYLPHOSPHONATE SYNTHASE"/>
    <property type="match status" value="1"/>
</dbReference>
<comment type="caution">
    <text evidence="3">The sequence shown here is derived from an EMBL/GenBank/DDBJ whole genome shotgun (WGS) entry which is preliminary data.</text>
</comment>
<dbReference type="InterPro" id="IPR050807">
    <property type="entry name" value="TransReg_Diox_bact_type"/>
</dbReference>
<dbReference type="SUPFAM" id="SSF47413">
    <property type="entry name" value="lambda repressor-like DNA-binding domains"/>
    <property type="match status" value="1"/>
</dbReference>
<dbReference type="RefSeq" id="WP_262874019.1">
    <property type="nucleotide sequence ID" value="NZ_BAABKW010000012.1"/>
</dbReference>
<keyword evidence="1" id="KW-0238">DNA-binding</keyword>
<reference evidence="4" key="1">
    <citation type="journal article" date="2019" name="Int. J. Syst. Evol. Microbiol.">
        <title>The Global Catalogue of Microorganisms (GCM) 10K type strain sequencing project: providing services to taxonomists for standard genome sequencing and annotation.</title>
        <authorList>
            <consortium name="The Broad Institute Genomics Platform"/>
            <consortium name="The Broad Institute Genome Sequencing Center for Infectious Disease"/>
            <person name="Wu L."/>
            <person name="Ma J."/>
        </authorList>
    </citation>
    <scope>NUCLEOTIDE SEQUENCE [LARGE SCALE GENOMIC DNA]</scope>
    <source>
        <strain evidence="4">CGMCC 1.15772</strain>
    </source>
</reference>
<evidence type="ECO:0000259" key="2">
    <source>
        <dbReference type="PROSITE" id="PS50943"/>
    </source>
</evidence>
<protein>
    <submittedName>
        <fullName evidence="3">Helix-turn-helix domain-containing protein</fullName>
    </submittedName>
</protein>
<keyword evidence="4" id="KW-1185">Reference proteome</keyword>
<feature type="domain" description="HTH cro/C1-type" evidence="2">
    <location>
        <begin position="11"/>
        <end position="65"/>
    </location>
</feature>
<evidence type="ECO:0000313" key="3">
    <source>
        <dbReference type="EMBL" id="MFC7269089.1"/>
    </source>
</evidence>
<dbReference type="SUPFAM" id="SSF51182">
    <property type="entry name" value="RmlC-like cupins"/>
    <property type="match status" value="1"/>
</dbReference>
<name>A0ABW2HH26_9MICO</name>
<dbReference type="Proteomes" id="UP001596507">
    <property type="component" value="Unassembled WGS sequence"/>
</dbReference>
<sequence>MAMNDVVARNLKRFRGDRDLSLGELSRRSGLAKQTIVAIEAGRSNPTVDTLERLADALDISIRALLSEMGTEILTHSGRDIRWQQQAGAQVRQLDQAFGSGYVVNAVLRLTGGDQPFLCPARGRAALRHCYVLEGIVRMGPVSDPVVVDAGDFVRFPADADHVFEARTPVALVFVNTTAPQLSMAGGGRVF</sequence>
<evidence type="ECO:0000313" key="4">
    <source>
        <dbReference type="Proteomes" id="UP001596507"/>
    </source>
</evidence>
<dbReference type="InterPro" id="IPR011051">
    <property type="entry name" value="RmlC_Cupin_sf"/>
</dbReference>
<dbReference type="InterPro" id="IPR014710">
    <property type="entry name" value="RmlC-like_jellyroll"/>
</dbReference>